<name>A0A087IN21_VIBVL</name>
<comment type="caution">
    <text evidence="1">The sequence shown here is derived from an EMBL/GenBank/DDBJ whole genome shotgun (WGS) entry which is preliminary data.</text>
</comment>
<accession>A0A087IN21</accession>
<organism evidence="1">
    <name type="scientific">Vibrio vulnificus</name>
    <dbReference type="NCBI Taxonomy" id="672"/>
    <lineage>
        <taxon>Bacteria</taxon>
        <taxon>Pseudomonadati</taxon>
        <taxon>Pseudomonadota</taxon>
        <taxon>Gammaproteobacteria</taxon>
        <taxon>Vibrionales</taxon>
        <taxon>Vibrionaceae</taxon>
        <taxon>Vibrio</taxon>
    </lineage>
</organism>
<evidence type="ECO:0000313" key="1">
    <source>
        <dbReference type="EMBL" id="HAS8539242.1"/>
    </source>
</evidence>
<keyword evidence="3" id="KW-1185">Reference proteome</keyword>
<proteinExistence type="predicted"/>
<reference evidence="1" key="2">
    <citation type="journal article" date="2018" name="Genome Biol.">
        <title>SKESA: strategic k-mer extension for scrupulous assemblies.</title>
        <authorList>
            <person name="Souvorov A."/>
            <person name="Agarwala R."/>
            <person name="Lipman D.J."/>
        </authorList>
    </citation>
    <scope>NUCLEOTIDE SEQUENCE</scope>
    <source>
        <strain evidence="1">BCW_3452</strain>
    </source>
</reference>
<evidence type="ECO:0000313" key="3">
    <source>
        <dbReference type="Proteomes" id="UP000054370"/>
    </source>
</evidence>
<dbReference type="Proteomes" id="UP000054370">
    <property type="component" value="Unassembled WGS sequence"/>
</dbReference>
<dbReference type="Proteomes" id="UP000863257">
    <property type="component" value="Unassembled WGS sequence"/>
</dbReference>
<gene>
    <name evidence="2" type="ORF">AL548_006860</name>
    <name evidence="1" type="ORF">I7730_05515</name>
</gene>
<reference evidence="1" key="3">
    <citation type="submission" date="2019-01" db="EMBL/GenBank/DDBJ databases">
        <authorList>
            <consortium name="NCBI Pathogen Detection Project"/>
        </authorList>
    </citation>
    <scope>NUCLEOTIDE SEQUENCE</scope>
    <source>
        <strain evidence="1">BCW_3452</strain>
    </source>
</reference>
<dbReference type="EMBL" id="DACRBY010000005">
    <property type="protein sequence ID" value="HAS8539242.1"/>
    <property type="molecule type" value="Genomic_DNA"/>
</dbReference>
<evidence type="ECO:0000313" key="2">
    <source>
        <dbReference type="EMBL" id="PNM78283.1"/>
    </source>
</evidence>
<reference evidence="2 3" key="1">
    <citation type="submission" date="2017-12" db="EMBL/GenBank/DDBJ databases">
        <title>FDA dAtabase for Regulatory Grade micrObial Sequences (FDA-ARGOS): Supporting development and validation of Infectious Disease Dx tests.</title>
        <authorList>
            <person name="Hoffmann M."/>
            <person name="Allard M."/>
            <person name="Evans P."/>
            <person name="Brown E."/>
            <person name="Tallon L.J."/>
            <person name="Sadzewicz L."/>
            <person name="Sengamalay N."/>
            <person name="Ott S."/>
            <person name="Godinez A."/>
            <person name="Nagaraj S."/>
            <person name="Vavikolanu K."/>
            <person name="Aluvathingal J."/>
            <person name="Nadendla S."/>
            <person name="Hobson J."/>
            <person name="Sichtig H."/>
        </authorList>
    </citation>
    <scope>NUCLEOTIDE SEQUENCE [LARGE SCALE GENOMIC DNA]</scope>
    <source>
        <strain evidence="3">ATCC 29307</strain>
        <strain evidence="2">FDAARGOS_118</strain>
    </source>
</reference>
<dbReference type="EMBL" id="LOSH02000001">
    <property type="protein sequence ID" value="PNM78283.1"/>
    <property type="molecule type" value="Genomic_DNA"/>
</dbReference>
<dbReference type="AlphaFoldDB" id="A0A087IN21"/>
<sequence>MSILILCFIDLAKKSRQRGIVMFYVSFFDSISNPLAEHTPIGKIHIKNSKDRQRKYHEIPFL</sequence>
<protein>
    <submittedName>
        <fullName evidence="1">Uncharacterized protein</fullName>
    </submittedName>
</protein>